<evidence type="ECO:0000313" key="4">
    <source>
        <dbReference type="EMBL" id="MBE9077591.1"/>
    </source>
</evidence>
<comment type="caution">
    <text evidence="4">The sequence shown here is derived from an EMBL/GenBank/DDBJ whole genome shotgun (WGS) entry which is preliminary data.</text>
</comment>
<name>A0A8J7AC69_9CYAN</name>
<dbReference type="AlphaFoldDB" id="A0A8J7AC69"/>
<reference evidence="4" key="1">
    <citation type="submission" date="2020-10" db="EMBL/GenBank/DDBJ databases">
        <authorList>
            <person name="Castelo-Branco R."/>
            <person name="Eusebio N."/>
            <person name="Adriana R."/>
            <person name="Vieira A."/>
            <person name="Brugerolle De Fraissinette N."/>
            <person name="Rezende De Castro R."/>
            <person name="Schneider M.P."/>
            <person name="Vasconcelos V."/>
            <person name="Leao P.N."/>
        </authorList>
    </citation>
    <scope>NUCLEOTIDE SEQUENCE</scope>
    <source>
        <strain evidence="4">LEGE 07310</strain>
    </source>
</reference>
<gene>
    <name evidence="4" type="ORF">IQ241_09825</name>
</gene>
<keyword evidence="2" id="KW-0732">Signal</keyword>
<feature type="domain" description="FecR protein" evidence="3">
    <location>
        <begin position="71"/>
        <end position="142"/>
    </location>
</feature>
<dbReference type="Pfam" id="PF04773">
    <property type="entry name" value="FecR"/>
    <property type="match status" value="1"/>
</dbReference>
<dbReference type="InterPro" id="IPR006860">
    <property type="entry name" value="FecR"/>
</dbReference>
<feature type="compositionally biased region" description="Pro residues" evidence="1">
    <location>
        <begin position="462"/>
        <end position="488"/>
    </location>
</feature>
<organism evidence="4 5">
    <name type="scientific">Vasconcelosia minhoensis LEGE 07310</name>
    <dbReference type="NCBI Taxonomy" id="915328"/>
    <lineage>
        <taxon>Bacteria</taxon>
        <taxon>Bacillati</taxon>
        <taxon>Cyanobacteriota</taxon>
        <taxon>Cyanophyceae</taxon>
        <taxon>Nodosilineales</taxon>
        <taxon>Cymatolegaceae</taxon>
        <taxon>Vasconcelosia</taxon>
        <taxon>Vasconcelosia minhoensis</taxon>
    </lineage>
</organism>
<accession>A0A8J7AC69</accession>
<keyword evidence="5" id="KW-1185">Reference proteome</keyword>
<evidence type="ECO:0000256" key="1">
    <source>
        <dbReference type="SAM" id="MobiDB-lite"/>
    </source>
</evidence>
<dbReference type="Proteomes" id="UP000636505">
    <property type="component" value="Unassembled WGS sequence"/>
</dbReference>
<feature type="compositionally biased region" description="Acidic residues" evidence="1">
    <location>
        <begin position="323"/>
        <end position="334"/>
    </location>
</feature>
<feature type="region of interest" description="Disordered" evidence="1">
    <location>
        <begin position="245"/>
        <end position="541"/>
    </location>
</feature>
<dbReference type="RefSeq" id="WP_193906521.1">
    <property type="nucleotide sequence ID" value="NZ_JADEXG010000019.1"/>
</dbReference>
<proteinExistence type="predicted"/>
<protein>
    <submittedName>
        <fullName evidence="4">FecR domain-containing protein</fullName>
    </submittedName>
</protein>
<evidence type="ECO:0000313" key="5">
    <source>
        <dbReference type="Proteomes" id="UP000636505"/>
    </source>
</evidence>
<dbReference type="EMBL" id="JADEXG010000019">
    <property type="protein sequence ID" value="MBE9077591.1"/>
    <property type="molecule type" value="Genomic_DNA"/>
</dbReference>
<feature type="compositionally biased region" description="Low complexity" evidence="1">
    <location>
        <begin position="452"/>
        <end position="461"/>
    </location>
</feature>
<feature type="compositionally biased region" description="Acidic residues" evidence="1">
    <location>
        <begin position="517"/>
        <end position="532"/>
    </location>
</feature>
<dbReference type="PANTHER" id="PTHR38731:SF3">
    <property type="entry name" value="BLL6125 PROTEIN"/>
    <property type="match status" value="1"/>
</dbReference>
<feature type="signal peptide" evidence="2">
    <location>
        <begin position="1"/>
        <end position="33"/>
    </location>
</feature>
<dbReference type="PANTHER" id="PTHR38731">
    <property type="entry name" value="LIPL45-RELATED LIPOPROTEIN-RELATED"/>
    <property type="match status" value="1"/>
</dbReference>
<feature type="compositionally biased region" description="Low complexity" evidence="1">
    <location>
        <begin position="426"/>
        <end position="441"/>
    </location>
</feature>
<feature type="chain" id="PRO_5035189368" evidence="2">
    <location>
        <begin position="34"/>
        <end position="541"/>
    </location>
</feature>
<feature type="compositionally biased region" description="Acidic residues" evidence="1">
    <location>
        <begin position="344"/>
        <end position="366"/>
    </location>
</feature>
<evidence type="ECO:0000259" key="3">
    <source>
        <dbReference type="Pfam" id="PF04773"/>
    </source>
</evidence>
<feature type="compositionally biased region" description="Low complexity" evidence="1">
    <location>
        <begin position="280"/>
        <end position="289"/>
    </location>
</feature>
<sequence>MNRHPFRRSPSTWLFSALLAAAAVLGLPSQAAAQQALTWARIDFLRNRVQLIPRGRTARTARLADVMGIGDALRTAPAARAELRFNDGSLARIGERATFRFTPNTRNFQLSNGTILLLIPPGRGRTTIQTPNAVTGIQGSGLFTRYIPETDTTIVGALPNNPQGPMVVYNQSGTEQQSLYAHQMVVVEGDRISRLYNFDLELFYETSGLTEGLNLTDPAASTGSDALDGVRQEILDALEQQPPLEGEGIIENPDFIAPPPAVSSLQNDVSPAAAPPTATPPGGDTAASASPVPEMNSREPIVAPREANPIESSARTAPAETAPDPDNDAVELLEPEAALSSADAEIDAEFPDFEDSPADQFLDTDPDPTALESPTEVPTAVDQPAQPDASITSDAPTDPGLEPEVFPADPETAENVLPRTVLENATTVPDSTTDPSSVSPVETGIPSETLTEAPMPSEAMPPAEPPPAESPPAEPPPAEPPPAEPPAETPAEPTEVVPEEAPPAPPEPTQTVPEIIETPDPETVESIEEEGQPETVPPEPQ</sequence>
<evidence type="ECO:0000256" key="2">
    <source>
        <dbReference type="SAM" id="SignalP"/>
    </source>
</evidence>